<keyword evidence="4" id="KW-1133">Transmembrane helix</keyword>
<keyword evidence="2" id="KW-0808">Transferase</keyword>
<dbReference type="GO" id="GO:0006654">
    <property type="term" value="P:phosphatidic acid biosynthetic process"/>
    <property type="evidence" value="ECO:0007669"/>
    <property type="project" value="TreeGrafter"/>
</dbReference>
<comment type="caution">
    <text evidence="6">The sequence shown here is derived from an EMBL/GenBank/DDBJ whole genome shotgun (WGS) entry which is preliminary data.</text>
</comment>
<keyword evidence="3 6" id="KW-0012">Acyltransferase</keyword>
<keyword evidence="4" id="KW-0812">Transmembrane</keyword>
<dbReference type="EMBL" id="DSDK01000295">
    <property type="protein sequence ID" value="HDR51021.1"/>
    <property type="molecule type" value="Genomic_DNA"/>
</dbReference>
<name>A0A831PQH8_9BACT</name>
<dbReference type="PANTHER" id="PTHR10434:SF11">
    <property type="entry name" value="1-ACYL-SN-GLYCEROL-3-PHOSPHATE ACYLTRANSFERASE"/>
    <property type="match status" value="1"/>
</dbReference>
<dbReference type="CDD" id="cd07989">
    <property type="entry name" value="LPLAT_AGPAT-like"/>
    <property type="match status" value="1"/>
</dbReference>
<comment type="pathway">
    <text evidence="1">Lipid metabolism.</text>
</comment>
<sequence length="250" mass="28507">MKTARIIFFFPLALVRLILLLAITFLVIIAGYIWLKLFGFSRKLQNWSMRMWGKSILFVCGIKITRNEIPENSNFILMPNHRSYLDIFIVAALTPAVFVAKAELKKWPFLKTGARLTNTIFVSRSELQSLISTMNKIKASVNRGIPVALFPEGTSYKGPLTKPFKNGSFKIAADSGIPVIPMAIHFENENDAWVDDDTFVGHFFRQMSKPVTRVTIRYGKPLTNNDYKMLHKETREQIDTMLQEIISVTG</sequence>
<evidence type="ECO:0000256" key="1">
    <source>
        <dbReference type="ARBA" id="ARBA00005189"/>
    </source>
</evidence>
<evidence type="ECO:0000256" key="2">
    <source>
        <dbReference type="ARBA" id="ARBA00022679"/>
    </source>
</evidence>
<evidence type="ECO:0000313" key="6">
    <source>
        <dbReference type="EMBL" id="HDR51021.1"/>
    </source>
</evidence>
<dbReference type="SMART" id="SM00563">
    <property type="entry name" value="PlsC"/>
    <property type="match status" value="1"/>
</dbReference>
<dbReference type="Proteomes" id="UP000886047">
    <property type="component" value="Unassembled WGS sequence"/>
</dbReference>
<evidence type="ECO:0000256" key="4">
    <source>
        <dbReference type="SAM" id="Phobius"/>
    </source>
</evidence>
<keyword evidence="4" id="KW-0472">Membrane</keyword>
<reference evidence="6" key="1">
    <citation type="journal article" date="2020" name="mSystems">
        <title>Genome- and Community-Level Interaction Insights into Carbon Utilization and Element Cycling Functions of Hydrothermarchaeota in Hydrothermal Sediment.</title>
        <authorList>
            <person name="Zhou Z."/>
            <person name="Liu Y."/>
            <person name="Xu W."/>
            <person name="Pan J."/>
            <person name="Luo Z.H."/>
            <person name="Li M."/>
        </authorList>
    </citation>
    <scope>NUCLEOTIDE SEQUENCE [LARGE SCALE GENOMIC DNA]</scope>
    <source>
        <strain evidence="6">SpSt-1217</strain>
    </source>
</reference>
<accession>A0A831PQH8</accession>
<dbReference type="SUPFAM" id="SSF69593">
    <property type="entry name" value="Glycerol-3-phosphate (1)-acyltransferase"/>
    <property type="match status" value="1"/>
</dbReference>
<feature type="domain" description="Phospholipid/glycerol acyltransferase" evidence="5">
    <location>
        <begin position="75"/>
        <end position="187"/>
    </location>
</feature>
<dbReference type="InterPro" id="IPR002123">
    <property type="entry name" value="Plipid/glycerol_acylTrfase"/>
</dbReference>
<gene>
    <name evidence="6" type="ORF">ENN90_05275</name>
</gene>
<proteinExistence type="predicted"/>
<dbReference type="PANTHER" id="PTHR10434">
    <property type="entry name" value="1-ACYL-SN-GLYCEROL-3-PHOSPHATE ACYLTRANSFERASE"/>
    <property type="match status" value="1"/>
</dbReference>
<dbReference type="GO" id="GO:0003841">
    <property type="term" value="F:1-acylglycerol-3-phosphate O-acyltransferase activity"/>
    <property type="evidence" value="ECO:0007669"/>
    <property type="project" value="TreeGrafter"/>
</dbReference>
<organism evidence="6">
    <name type="scientific">Mariniphaga anaerophila</name>
    <dbReference type="NCBI Taxonomy" id="1484053"/>
    <lineage>
        <taxon>Bacteria</taxon>
        <taxon>Pseudomonadati</taxon>
        <taxon>Bacteroidota</taxon>
        <taxon>Bacteroidia</taxon>
        <taxon>Marinilabiliales</taxon>
        <taxon>Prolixibacteraceae</taxon>
        <taxon>Mariniphaga</taxon>
    </lineage>
</organism>
<evidence type="ECO:0000259" key="5">
    <source>
        <dbReference type="SMART" id="SM00563"/>
    </source>
</evidence>
<evidence type="ECO:0000256" key="3">
    <source>
        <dbReference type="ARBA" id="ARBA00023315"/>
    </source>
</evidence>
<dbReference type="AlphaFoldDB" id="A0A831PQH8"/>
<feature type="transmembrane region" description="Helical" evidence="4">
    <location>
        <begin position="6"/>
        <end position="35"/>
    </location>
</feature>
<protein>
    <submittedName>
        <fullName evidence="6">1-acyl-sn-glycerol-3-phosphate acyltransferase</fullName>
    </submittedName>
</protein>
<dbReference type="Pfam" id="PF01553">
    <property type="entry name" value="Acyltransferase"/>
    <property type="match status" value="1"/>
</dbReference>